<organism evidence="2 3">
    <name type="scientific">Vigna mungo</name>
    <name type="common">Black gram</name>
    <name type="synonym">Phaseolus mungo</name>
    <dbReference type="NCBI Taxonomy" id="3915"/>
    <lineage>
        <taxon>Eukaryota</taxon>
        <taxon>Viridiplantae</taxon>
        <taxon>Streptophyta</taxon>
        <taxon>Embryophyta</taxon>
        <taxon>Tracheophyta</taxon>
        <taxon>Spermatophyta</taxon>
        <taxon>Magnoliopsida</taxon>
        <taxon>eudicotyledons</taxon>
        <taxon>Gunneridae</taxon>
        <taxon>Pentapetalae</taxon>
        <taxon>rosids</taxon>
        <taxon>fabids</taxon>
        <taxon>Fabales</taxon>
        <taxon>Fabaceae</taxon>
        <taxon>Papilionoideae</taxon>
        <taxon>50 kb inversion clade</taxon>
        <taxon>NPAAA clade</taxon>
        <taxon>indigoferoid/millettioid clade</taxon>
        <taxon>Phaseoleae</taxon>
        <taxon>Vigna</taxon>
    </lineage>
</organism>
<feature type="transmembrane region" description="Helical" evidence="1">
    <location>
        <begin position="12"/>
        <end position="34"/>
    </location>
</feature>
<protein>
    <submittedName>
        <fullName evidence="2">Uncharacterized protein</fullName>
    </submittedName>
</protein>
<keyword evidence="1" id="KW-1133">Transmembrane helix</keyword>
<keyword evidence="1" id="KW-0812">Transmembrane</keyword>
<gene>
    <name evidence="2" type="ORF">V8G54_018476</name>
</gene>
<name>A0AAQ3N864_VIGMU</name>
<feature type="non-terminal residue" evidence="2">
    <location>
        <position position="1"/>
    </location>
</feature>
<dbReference type="EMBL" id="CP144695">
    <property type="protein sequence ID" value="WVZ05130.1"/>
    <property type="molecule type" value="Genomic_DNA"/>
</dbReference>
<dbReference type="AlphaFoldDB" id="A0AAQ3N864"/>
<dbReference type="Proteomes" id="UP001374535">
    <property type="component" value="Chromosome 6"/>
</dbReference>
<accession>A0AAQ3N864</accession>
<reference evidence="2 3" key="1">
    <citation type="journal article" date="2023" name="Life. Sci Alliance">
        <title>Evolutionary insights into 3D genome organization and epigenetic landscape of Vigna mungo.</title>
        <authorList>
            <person name="Junaid A."/>
            <person name="Singh B."/>
            <person name="Bhatia S."/>
        </authorList>
    </citation>
    <scope>NUCLEOTIDE SEQUENCE [LARGE SCALE GENOMIC DNA]</scope>
    <source>
        <strain evidence="2">Urdbean</strain>
    </source>
</reference>
<feature type="transmembrane region" description="Helical" evidence="1">
    <location>
        <begin position="46"/>
        <end position="72"/>
    </location>
</feature>
<keyword evidence="1" id="KW-0472">Membrane</keyword>
<proteinExistence type="predicted"/>
<evidence type="ECO:0000313" key="2">
    <source>
        <dbReference type="EMBL" id="WVZ05130.1"/>
    </source>
</evidence>
<evidence type="ECO:0000313" key="3">
    <source>
        <dbReference type="Proteomes" id="UP001374535"/>
    </source>
</evidence>
<keyword evidence="3" id="KW-1185">Reference proteome</keyword>
<sequence length="116" mass="13170">WPLHFFFSSSLVSLFCHPLILLLLYLLLPFSMIFTHNVPSPSPLTLLFRCFSLSTVTASSKFSFLACSSVLWSDSRCGNLLLFVYVMSLILWLLAFRVINGVWIHGCPLTKNKVLL</sequence>
<evidence type="ECO:0000256" key="1">
    <source>
        <dbReference type="SAM" id="Phobius"/>
    </source>
</evidence>
<feature type="transmembrane region" description="Helical" evidence="1">
    <location>
        <begin position="78"/>
        <end position="96"/>
    </location>
</feature>